<dbReference type="Pfam" id="PF09500">
    <property type="entry name" value="YiiD_C"/>
    <property type="match status" value="1"/>
</dbReference>
<dbReference type="SUPFAM" id="SSF54637">
    <property type="entry name" value="Thioesterase/thiol ester dehydrase-isomerase"/>
    <property type="match status" value="1"/>
</dbReference>
<dbReference type="Gene3D" id="3.10.129.10">
    <property type="entry name" value="Hotdog Thioesterase"/>
    <property type="match status" value="1"/>
</dbReference>
<dbReference type="Pfam" id="PF00583">
    <property type="entry name" value="Acetyltransf_1"/>
    <property type="match status" value="1"/>
</dbReference>
<dbReference type="Gene3D" id="3.40.630.30">
    <property type="match status" value="1"/>
</dbReference>
<dbReference type="PANTHER" id="PTHR13355">
    <property type="entry name" value="GLUCOSAMINE 6-PHOSPHATE N-ACETYLTRANSFERASE"/>
    <property type="match status" value="1"/>
</dbReference>
<name>A0ABW1XR69_9ALTE</name>
<evidence type="ECO:0000313" key="3">
    <source>
        <dbReference type="Proteomes" id="UP001596364"/>
    </source>
</evidence>
<dbReference type="InterPro" id="IPR000182">
    <property type="entry name" value="GNAT_dom"/>
</dbReference>
<dbReference type="InterPro" id="IPR012660">
    <property type="entry name" value="YiiD_C"/>
</dbReference>
<comment type="caution">
    <text evidence="2">The sequence shown here is derived from an EMBL/GenBank/DDBJ whole genome shotgun (WGS) entry which is preliminary data.</text>
</comment>
<dbReference type="EMBL" id="JBHSUS010000001">
    <property type="protein sequence ID" value="MFC6441230.1"/>
    <property type="molecule type" value="Genomic_DNA"/>
</dbReference>
<accession>A0ABW1XR69</accession>
<gene>
    <name evidence="2" type="ORF">ACFP85_13840</name>
</gene>
<feature type="domain" description="N-acetyltransferase" evidence="1">
    <location>
        <begin position="1"/>
        <end position="145"/>
    </location>
</feature>
<dbReference type="PROSITE" id="PS51186">
    <property type="entry name" value="GNAT"/>
    <property type="match status" value="1"/>
</dbReference>
<reference evidence="3" key="1">
    <citation type="journal article" date="2019" name="Int. J. Syst. Evol. Microbiol.">
        <title>The Global Catalogue of Microorganisms (GCM) 10K type strain sequencing project: providing services to taxonomists for standard genome sequencing and annotation.</title>
        <authorList>
            <consortium name="The Broad Institute Genomics Platform"/>
            <consortium name="The Broad Institute Genome Sequencing Center for Infectious Disease"/>
            <person name="Wu L."/>
            <person name="Ma J."/>
        </authorList>
    </citation>
    <scope>NUCLEOTIDE SEQUENCE [LARGE SCALE GENOMIC DNA]</scope>
    <source>
        <strain evidence="3">CGMCC 1.16031</strain>
    </source>
</reference>
<dbReference type="SUPFAM" id="SSF55729">
    <property type="entry name" value="Acyl-CoA N-acyltransferases (Nat)"/>
    <property type="match status" value="1"/>
</dbReference>
<dbReference type="CDD" id="cd04301">
    <property type="entry name" value="NAT_SF"/>
    <property type="match status" value="1"/>
</dbReference>
<dbReference type="PANTHER" id="PTHR13355:SF22">
    <property type="entry name" value="SLL0786 PROTEIN"/>
    <property type="match status" value="1"/>
</dbReference>
<organism evidence="2 3">
    <name type="scientific">Pseudobowmanella zhangzhouensis</name>
    <dbReference type="NCBI Taxonomy" id="1537679"/>
    <lineage>
        <taxon>Bacteria</taxon>
        <taxon>Pseudomonadati</taxon>
        <taxon>Pseudomonadota</taxon>
        <taxon>Gammaproteobacteria</taxon>
        <taxon>Alteromonadales</taxon>
        <taxon>Alteromonadaceae</taxon>
    </lineage>
</organism>
<keyword evidence="3" id="KW-1185">Reference proteome</keyword>
<evidence type="ECO:0000313" key="2">
    <source>
        <dbReference type="EMBL" id="MFC6441230.1"/>
    </source>
</evidence>
<dbReference type="RefSeq" id="WP_131258438.1">
    <property type="nucleotide sequence ID" value="NZ_JBHSUS010000001.1"/>
</dbReference>
<dbReference type="NCBIfam" id="TIGR02447">
    <property type="entry name" value="yiiD_Cterm"/>
    <property type="match status" value="1"/>
</dbReference>
<sequence>MFKVVTPQSEQDFENYYNFRWLMLRKPWNFPQGSEKDEYEQVSHHRMIVDSRGEVVAVGRLHFNTSEEAQMRHIAVAANMQGKGLGKMVVSALENVARSEGVQRIVTNSRDTSVAFFQSCGYDAVQEISADVGGVKRLQMRKQLTELNAIMLHPKWCAALQTIWHEGIPISEQMGIKIFQYSGRTLETRASLVKNINPHNTMFAGSIYSQAVLTGWGMIYLMMRERNLDGAIVLGEGNIKYSRPISQSPRGLCNIETVHENLAELERGKKAQVMLQVDMYDEYQQCGLFRGEYWVIPE</sequence>
<dbReference type="InterPro" id="IPR016181">
    <property type="entry name" value="Acyl_CoA_acyltransferase"/>
</dbReference>
<dbReference type="InterPro" id="IPR039143">
    <property type="entry name" value="GNPNAT1-like"/>
</dbReference>
<dbReference type="InterPro" id="IPR029069">
    <property type="entry name" value="HotDog_dom_sf"/>
</dbReference>
<proteinExistence type="predicted"/>
<dbReference type="Proteomes" id="UP001596364">
    <property type="component" value="Unassembled WGS sequence"/>
</dbReference>
<evidence type="ECO:0000259" key="1">
    <source>
        <dbReference type="PROSITE" id="PS51186"/>
    </source>
</evidence>
<protein>
    <submittedName>
        <fullName evidence="2">YiiD C-terminal domain-containing protein</fullName>
    </submittedName>
</protein>